<gene>
    <name evidence="1" type="ORF">FGS76_12965</name>
</gene>
<accession>A0ABY2XJ64</accession>
<dbReference type="EMBL" id="VCQT01000038">
    <property type="protein sequence ID" value="TMW11931.1"/>
    <property type="molecule type" value="Genomic_DNA"/>
</dbReference>
<sequence>MKVIHLDTERGNELLMALKRDGWKQVKQYPPLAFDKGIDFDSYTLRKDSLELVLEWSNWLEWEIHGDQEALQPLAEGHGLEIRE</sequence>
<dbReference type="RefSeq" id="WP_138773076.1">
    <property type="nucleotide sequence ID" value="NZ_JBHSSX010000003.1"/>
</dbReference>
<evidence type="ECO:0000313" key="1">
    <source>
        <dbReference type="EMBL" id="TMW11931.1"/>
    </source>
</evidence>
<proteinExistence type="predicted"/>
<dbReference type="Proteomes" id="UP000739180">
    <property type="component" value="Unassembled WGS sequence"/>
</dbReference>
<reference evidence="1 2" key="1">
    <citation type="submission" date="2019-05" db="EMBL/GenBank/DDBJ databases">
        <title>Genome of Alcanivorax gelatiniphagus, an oil degrading marine bacteria.</title>
        <authorList>
            <person name="Kwon K.K."/>
        </authorList>
    </citation>
    <scope>NUCLEOTIDE SEQUENCE [LARGE SCALE GENOMIC DNA]</scope>
    <source>
        <strain evidence="1 2">MEBiC 08158</strain>
    </source>
</reference>
<organism evidence="1 2">
    <name type="scientific">Alloalcanivorax gelatiniphagus</name>
    <dbReference type="NCBI Taxonomy" id="1194167"/>
    <lineage>
        <taxon>Bacteria</taxon>
        <taxon>Pseudomonadati</taxon>
        <taxon>Pseudomonadota</taxon>
        <taxon>Gammaproteobacteria</taxon>
        <taxon>Oceanospirillales</taxon>
        <taxon>Alcanivoracaceae</taxon>
        <taxon>Alloalcanivorax</taxon>
    </lineage>
</organism>
<protein>
    <submittedName>
        <fullName evidence="1">Uncharacterized protein</fullName>
    </submittedName>
</protein>
<evidence type="ECO:0000313" key="2">
    <source>
        <dbReference type="Proteomes" id="UP000739180"/>
    </source>
</evidence>
<comment type="caution">
    <text evidence="1">The sequence shown here is derived from an EMBL/GenBank/DDBJ whole genome shotgun (WGS) entry which is preliminary data.</text>
</comment>
<name>A0ABY2XJ64_9GAMM</name>
<keyword evidence="2" id="KW-1185">Reference proteome</keyword>